<accession>A0A0P7DEP7</accession>
<comment type="caution">
    <text evidence="1">The sequence shown here is derived from an EMBL/GenBank/DDBJ whole genome shotgun (WGS) entry which is preliminary data.</text>
</comment>
<gene>
    <name evidence="1" type="ORF">HB13667_01755</name>
</gene>
<evidence type="ECO:0000313" key="1">
    <source>
        <dbReference type="EMBL" id="KPM68456.1"/>
    </source>
</evidence>
<dbReference type="RefSeq" id="WP_015271630.1">
    <property type="nucleotide sequence ID" value="NZ_LKKS01000015.1"/>
</dbReference>
<organism evidence="1 2">
    <name type="scientific">Pseudomonas putida</name>
    <name type="common">Arthrobacter siderocapsulatus</name>
    <dbReference type="NCBI Taxonomy" id="303"/>
    <lineage>
        <taxon>Bacteria</taxon>
        <taxon>Pseudomonadati</taxon>
        <taxon>Pseudomonadota</taxon>
        <taxon>Gammaproteobacteria</taxon>
        <taxon>Pseudomonadales</taxon>
        <taxon>Pseudomonadaceae</taxon>
        <taxon>Pseudomonas</taxon>
    </lineage>
</organism>
<dbReference type="EMBL" id="LKKS01000015">
    <property type="protein sequence ID" value="KPM68456.1"/>
    <property type="molecule type" value="Genomic_DNA"/>
</dbReference>
<dbReference type="Proteomes" id="UP000050437">
    <property type="component" value="Unassembled WGS sequence"/>
</dbReference>
<sequence>MEYEFTLKYQLSENEDTDALLERLAEGGCDDAVVGVGQPGRLALAFIRESPTAKEAIESALRDVCRVVPGARLIEATPDLVGLSDVAEIIGVSRQNMRKLMLAHSHNFPAPVHDGSTALWHLADILVWLQARGSYSIGQGTLELARIAMAVNISSAYERVVLQRYF</sequence>
<protein>
    <submittedName>
        <fullName evidence="1">DNA-binding protein</fullName>
    </submittedName>
</protein>
<dbReference type="GeneID" id="92659042"/>
<reference evidence="1 2" key="1">
    <citation type="submission" date="2015-10" db="EMBL/GenBank/DDBJ databases">
        <title>Pseudomonas putida clinical strains.</title>
        <authorList>
            <person name="Molina L."/>
            <person name="Udaondo Z."/>
        </authorList>
    </citation>
    <scope>NUCLEOTIDE SEQUENCE [LARGE SCALE GENOMIC DNA]</scope>
    <source>
        <strain evidence="1 2">HB13667</strain>
    </source>
</reference>
<name>A0A0P7DEP7_PSEPU</name>
<evidence type="ECO:0000313" key="2">
    <source>
        <dbReference type="Proteomes" id="UP000050437"/>
    </source>
</evidence>
<proteinExistence type="predicted"/>
<dbReference type="GO" id="GO:0003677">
    <property type="term" value="F:DNA binding"/>
    <property type="evidence" value="ECO:0007669"/>
    <property type="project" value="UniProtKB-KW"/>
</dbReference>
<keyword evidence="1" id="KW-0238">DNA-binding</keyword>
<dbReference type="AlphaFoldDB" id="A0A0P7DEP7"/>